<protein>
    <submittedName>
        <fullName evidence="3">DUF4347 domain-containing protein</fullName>
    </submittedName>
</protein>
<dbReference type="NCBIfam" id="NF041518">
    <property type="entry name" value="choice_anch_Q"/>
    <property type="match status" value="1"/>
</dbReference>
<gene>
    <name evidence="3" type="ORF">FEV09_14270</name>
</gene>
<dbReference type="EMBL" id="VBTY01000120">
    <property type="protein sequence ID" value="MDG3495714.1"/>
    <property type="molecule type" value="Genomic_DNA"/>
</dbReference>
<feature type="region of interest" description="Disordered" evidence="1">
    <location>
        <begin position="877"/>
        <end position="896"/>
    </location>
</feature>
<dbReference type="Pfam" id="PF05860">
    <property type="entry name" value="TPS"/>
    <property type="match status" value="1"/>
</dbReference>
<feature type="compositionally biased region" description="Basic and acidic residues" evidence="1">
    <location>
        <begin position="1022"/>
        <end position="1037"/>
    </location>
</feature>
<name>A0A9X4MGJ2_9CYAN</name>
<dbReference type="Gene3D" id="2.160.20.10">
    <property type="entry name" value="Single-stranded right-handed beta-helix, Pectin lyase-like"/>
    <property type="match status" value="1"/>
</dbReference>
<dbReference type="Pfam" id="PF14252">
    <property type="entry name" value="DUF4347"/>
    <property type="match status" value="1"/>
</dbReference>
<dbReference type="Proteomes" id="UP001152872">
    <property type="component" value="Unassembled WGS sequence"/>
</dbReference>
<proteinExistence type="predicted"/>
<feature type="region of interest" description="Disordered" evidence="1">
    <location>
        <begin position="1020"/>
        <end position="1044"/>
    </location>
</feature>
<reference evidence="3" key="1">
    <citation type="submission" date="2019-05" db="EMBL/GenBank/DDBJ databases">
        <title>Whole genome sequencing of Pseudanabaena catenata USMAC16.</title>
        <authorList>
            <person name="Khan Z."/>
            <person name="Omar W.M."/>
            <person name="Convey P."/>
            <person name="Merican F."/>
            <person name="Najimudin N."/>
        </authorList>
    </citation>
    <scope>NUCLEOTIDE SEQUENCE</scope>
    <source>
        <strain evidence="3">USMAC16</strain>
    </source>
</reference>
<dbReference type="InterPro" id="IPR011050">
    <property type="entry name" value="Pectin_lyase_fold/virulence"/>
</dbReference>
<evidence type="ECO:0000256" key="1">
    <source>
        <dbReference type="SAM" id="MobiDB-lite"/>
    </source>
</evidence>
<dbReference type="NCBIfam" id="TIGR01901">
    <property type="entry name" value="adhes_NPXG"/>
    <property type="match status" value="1"/>
</dbReference>
<evidence type="ECO:0000313" key="4">
    <source>
        <dbReference type="Proteomes" id="UP001152872"/>
    </source>
</evidence>
<dbReference type="SMART" id="SM00912">
    <property type="entry name" value="Haemagg_act"/>
    <property type="match status" value="1"/>
</dbReference>
<dbReference type="AlphaFoldDB" id="A0A9X4MGJ2"/>
<dbReference type="InterPro" id="IPR025592">
    <property type="entry name" value="DUF4347"/>
</dbReference>
<keyword evidence="4" id="KW-1185">Reference proteome</keyword>
<evidence type="ECO:0000313" key="3">
    <source>
        <dbReference type="EMBL" id="MDG3495714.1"/>
    </source>
</evidence>
<evidence type="ECO:0000259" key="2">
    <source>
        <dbReference type="SMART" id="SM00912"/>
    </source>
</evidence>
<dbReference type="SUPFAM" id="SSF51126">
    <property type="entry name" value="Pectin lyase-like"/>
    <property type="match status" value="2"/>
</dbReference>
<accession>A0A9X4MGJ2</accession>
<comment type="caution">
    <text evidence="3">The sequence shown here is derived from an EMBL/GenBank/DDBJ whole genome shotgun (WGS) entry which is preliminary data.</text>
</comment>
<dbReference type="PANTHER" id="PTHR11319:SF35">
    <property type="entry name" value="OUTER MEMBRANE PROTEIN PMPC-RELATED"/>
    <property type="match status" value="1"/>
</dbReference>
<dbReference type="PANTHER" id="PTHR11319">
    <property type="entry name" value="G PROTEIN-COUPLED RECEPTOR-RELATED"/>
    <property type="match status" value="1"/>
</dbReference>
<sequence length="1056" mass="106638">MKFLIEVFKRGAILAIATAIVQIFSEAPTKAQGIVPAADGTGTLVLPNGKTIDITGGTQAGANLFHSFQEFGLSQGQIANFISQPNVQNILSRVVGGNPSIINGLIQVTGSNANLYIINPSGIVFGANASLNVPAAFTASTATGIQVGNGWFGINSSLAEIKTLIGTPNAFAFTASSTAIPTGETKGAIVNQGNLTVGNGNSITLAGGIVINTGTIDAPNGKINITATPDGKYVKISPEGSLLSLDLPIADQQAVGNSRPIEGLDLSQLLTGSANTPTQAGSAVISGNLSATGIDLLADRYDSSQANLNSPNIQQGWNVVFIDSAVKDYQTLIDGTKGGSRISVIASSQGIQQVTDTLASITGANSLHIVSEGNAGNFWLGKDFVSSSDIANYAAELQSWGKALSPSAIVLLYACNLAKGQDGAAFVQSIKGLTGHEVAASSDRTGSVASGGNWTLEYQTGGSPAAIAFESKATNAYQYALATNTVTNVSDSGTGSLRDAITTALNGDAIAFAPNINGQIIYLTSGGLNIANSLAINGNGKTNTVIEGSLNGNNGIFYITGSPTISFNDLTIQNGNYAGGAAIFNNSSGTINISNSNLSGNFSSGGGAIYSNGGTVNISNSNLSGNTASFGGAIFGINTILNIDNSILSGNTAAVGGAIVAQGGALNISNSTLSGNYGQSGGGAIYAIAPISISNSTLSGNSTDAYGGAIYQNGSTLDITNSTLSGNSAGFYGGAIFNYGITLSISNSTLSGNSAVGGGAIFNAYAAVTVNSSTISNNSADSSSTAIPYNTGGGIFNFFGTVSLANTIIAANFDTKNNSGTGTLSPDLWGAFVDNGNNLIGDTTGSTGFTNSTLLGNASNRLDPQLLPLGNYGGSTQTQLPKPTSPVINAGNNATKTTDQRGYSRIVGGAVDIGAVEVQGYTISPVNDNKGFQLTENNSNTPIPNIPITVTVTSSSGETTSYTTTTDASGIASLQSLPTSLGTFTISGAISTKAPVTSNSITITNASVSNNAFLPTNTYKSPRQDAADKEVDGHHTDCSQNSSGTLDQKCLTTISK</sequence>
<dbReference type="InterPro" id="IPR008638">
    <property type="entry name" value="FhaB/CdiA-like_TPS"/>
</dbReference>
<organism evidence="3 4">
    <name type="scientific">Pseudanabaena catenata USMAC16</name>
    <dbReference type="NCBI Taxonomy" id="1855837"/>
    <lineage>
        <taxon>Bacteria</taxon>
        <taxon>Bacillati</taxon>
        <taxon>Cyanobacteriota</taxon>
        <taxon>Cyanophyceae</taxon>
        <taxon>Pseudanabaenales</taxon>
        <taxon>Pseudanabaenaceae</taxon>
        <taxon>Pseudanabaena</taxon>
    </lineage>
</organism>
<dbReference type="InterPro" id="IPR012334">
    <property type="entry name" value="Pectin_lyas_fold"/>
</dbReference>
<dbReference type="InterPro" id="IPR059226">
    <property type="entry name" value="Choice_anch_Q_dom"/>
</dbReference>
<feature type="domain" description="Filamentous haemagglutinin FhaB/tRNA nuclease CdiA-like TPS" evidence="2">
    <location>
        <begin position="36"/>
        <end position="148"/>
    </location>
</feature>
<dbReference type="RefSeq" id="WP_009627853.1">
    <property type="nucleotide sequence ID" value="NZ_VBTY01000120.1"/>
</dbReference>